<dbReference type="EMBL" id="WBZJ01000002">
    <property type="protein sequence ID" value="KAB3520797.1"/>
    <property type="molecule type" value="Genomic_DNA"/>
</dbReference>
<feature type="transmembrane region" description="Helical" evidence="1">
    <location>
        <begin position="46"/>
        <end position="64"/>
    </location>
</feature>
<evidence type="ECO:0000313" key="3">
    <source>
        <dbReference type="Proteomes" id="UP000436181"/>
    </source>
</evidence>
<dbReference type="RefSeq" id="WP_151844364.1">
    <property type="nucleotide sequence ID" value="NZ_WBZJ01000002.1"/>
</dbReference>
<sequence length="76" mass="8330">MSMDNYNGDIIAQRKAEVRKYARVSLVTIVVAVASLIAGAVMSNNFLLFIVPLIAVAVCGVSYFKIRAIASHKDEW</sequence>
<feature type="transmembrane region" description="Helical" evidence="1">
    <location>
        <begin position="21"/>
        <end position="40"/>
    </location>
</feature>
<evidence type="ECO:0000256" key="1">
    <source>
        <dbReference type="SAM" id="Phobius"/>
    </source>
</evidence>
<dbReference type="Proteomes" id="UP000436181">
    <property type="component" value="Unassembled WGS sequence"/>
</dbReference>
<keyword evidence="1" id="KW-1133">Transmembrane helix</keyword>
<gene>
    <name evidence="2" type="ORF">F8377_06000</name>
</gene>
<organism evidence="2 3">
    <name type="scientific">Corynebacterium zhongnanshanii</name>
    <dbReference type="NCBI Taxonomy" id="2768834"/>
    <lineage>
        <taxon>Bacteria</taxon>
        <taxon>Bacillati</taxon>
        <taxon>Actinomycetota</taxon>
        <taxon>Actinomycetes</taxon>
        <taxon>Mycobacteriales</taxon>
        <taxon>Corynebacteriaceae</taxon>
        <taxon>Corynebacterium</taxon>
    </lineage>
</organism>
<proteinExistence type="predicted"/>
<keyword evidence="1" id="KW-0812">Transmembrane</keyword>
<reference evidence="2 3" key="1">
    <citation type="submission" date="2019-10" db="EMBL/GenBank/DDBJ databases">
        <title>Corynebacterium sp novel species isolated from the respiratory tract of Marmot.</title>
        <authorList>
            <person name="Zhang G."/>
        </authorList>
    </citation>
    <scope>NUCLEOTIDE SEQUENCE [LARGE SCALE GENOMIC DNA]</scope>
    <source>
        <strain evidence="2 3">336</strain>
    </source>
</reference>
<accession>A0ABQ6VD57</accession>
<comment type="caution">
    <text evidence="2">The sequence shown here is derived from an EMBL/GenBank/DDBJ whole genome shotgun (WGS) entry which is preliminary data.</text>
</comment>
<keyword evidence="1" id="KW-0472">Membrane</keyword>
<keyword evidence="3" id="KW-1185">Reference proteome</keyword>
<evidence type="ECO:0000313" key="2">
    <source>
        <dbReference type="EMBL" id="KAB3520797.1"/>
    </source>
</evidence>
<protein>
    <submittedName>
        <fullName evidence="2">Uncharacterized protein</fullName>
    </submittedName>
</protein>
<name>A0ABQ6VD57_9CORY</name>